<gene>
    <name evidence="7" type="ORF">CNMCM7691_000118</name>
</gene>
<evidence type="ECO:0000256" key="1">
    <source>
        <dbReference type="ARBA" id="ARBA00001933"/>
    </source>
</evidence>
<dbReference type="PIRSF" id="PIRSF001434">
    <property type="entry name" value="CGS"/>
    <property type="match status" value="1"/>
</dbReference>
<comment type="similarity">
    <text evidence="2 6">Belongs to the trans-sulfuration enzymes family.</text>
</comment>
<dbReference type="InterPro" id="IPR015421">
    <property type="entry name" value="PyrdxlP-dep_Trfase_major"/>
</dbReference>
<keyword evidence="8" id="KW-1185">Reference proteome</keyword>
<dbReference type="PANTHER" id="PTHR43797">
    <property type="entry name" value="HOMOCYSTEINE/CYSTEINE SYNTHASE"/>
    <property type="match status" value="1"/>
</dbReference>
<evidence type="ECO:0000256" key="2">
    <source>
        <dbReference type="ARBA" id="ARBA00009077"/>
    </source>
</evidence>
<dbReference type="InterPro" id="IPR006235">
    <property type="entry name" value="OAc-hSer/O-AcSer_sulfhydrylase"/>
</dbReference>
<feature type="modified residue" description="N6-(pyridoxal phosphate)lysine" evidence="5">
    <location>
        <position position="253"/>
    </location>
</feature>
<dbReference type="Pfam" id="PF01053">
    <property type="entry name" value="Cys_Met_Meta_PP"/>
    <property type="match status" value="1"/>
</dbReference>
<organism evidence="7 8">
    <name type="scientific">Aspergillus felis</name>
    <dbReference type="NCBI Taxonomy" id="1287682"/>
    <lineage>
        <taxon>Eukaryota</taxon>
        <taxon>Fungi</taxon>
        <taxon>Dikarya</taxon>
        <taxon>Ascomycota</taxon>
        <taxon>Pezizomycotina</taxon>
        <taxon>Eurotiomycetes</taxon>
        <taxon>Eurotiomycetidae</taxon>
        <taxon>Eurotiales</taxon>
        <taxon>Aspergillaceae</taxon>
        <taxon>Aspergillus</taxon>
        <taxon>Aspergillus subgen. Fumigati</taxon>
    </lineage>
</organism>
<dbReference type="Gene3D" id="3.90.1150.10">
    <property type="entry name" value="Aspartate Aminotransferase, domain 1"/>
    <property type="match status" value="1"/>
</dbReference>
<dbReference type="InterPro" id="IPR054542">
    <property type="entry name" value="Cys_met_metab_PP"/>
</dbReference>
<comment type="caution">
    <text evidence="7">The sequence shown here is derived from an EMBL/GenBank/DDBJ whole genome shotgun (WGS) entry which is preliminary data.</text>
</comment>
<dbReference type="InterPro" id="IPR015422">
    <property type="entry name" value="PyrdxlP-dep_Trfase_small"/>
</dbReference>
<name>A0A8H6VAF0_9EURO</name>
<dbReference type="EMBL" id="JACBAG010001825">
    <property type="protein sequence ID" value="KAF7180989.1"/>
    <property type="molecule type" value="Genomic_DNA"/>
</dbReference>
<dbReference type="SUPFAM" id="SSF53383">
    <property type="entry name" value="PLP-dependent transferases"/>
    <property type="match status" value="1"/>
</dbReference>
<evidence type="ECO:0000256" key="3">
    <source>
        <dbReference type="ARBA" id="ARBA00022679"/>
    </source>
</evidence>
<dbReference type="GO" id="GO:0003961">
    <property type="term" value="F:O-acetylhomoserine aminocarboxypropyltransferase activity"/>
    <property type="evidence" value="ECO:0007669"/>
    <property type="project" value="TreeGrafter"/>
</dbReference>
<dbReference type="GO" id="GO:0071269">
    <property type="term" value="P:L-homocysteine biosynthetic process"/>
    <property type="evidence" value="ECO:0007669"/>
    <property type="project" value="TreeGrafter"/>
</dbReference>
<keyword evidence="4 5" id="KW-0663">Pyridoxal phosphate</keyword>
<dbReference type="Proteomes" id="UP000641853">
    <property type="component" value="Unassembled WGS sequence"/>
</dbReference>
<dbReference type="GO" id="GO:0019346">
    <property type="term" value="P:transsulfuration"/>
    <property type="evidence" value="ECO:0007669"/>
    <property type="project" value="InterPro"/>
</dbReference>
<dbReference type="InterPro" id="IPR015424">
    <property type="entry name" value="PyrdxlP-dep_Trfase"/>
</dbReference>
<dbReference type="PROSITE" id="PS00868">
    <property type="entry name" value="CYS_MET_METAB_PP"/>
    <property type="match status" value="1"/>
</dbReference>
<accession>A0A8H6VAF0</accession>
<dbReference type="GO" id="GO:0004124">
    <property type="term" value="F:cysteine synthase activity"/>
    <property type="evidence" value="ECO:0007669"/>
    <property type="project" value="TreeGrafter"/>
</dbReference>
<evidence type="ECO:0000256" key="4">
    <source>
        <dbReference type="ARBA" id="ARBA00022898"/>
    </source>
</evidence>
<evidence type="ECO:0000256" key="6">
    <source>
        <dbReference type="RuleBase" id="RU362118"/>
    </source>
</evidence>
<evidence type="ECO:0008006" key="9">
    <source>
        <dbReference type="Google" id="ProtNLM"/>
    </source>
</evidence>
<evidence type="ECO:0000313" key="8">
    <source>
        <dbReference type="Proteomes" id="UP000641853"/>
    </source>
</evidence>
<keyword evidence="3" id="KW-0808">Transferase</keyword>
<sequence>MAPTIITKEHRFDTLQLHAGHMEEPYDACSVPLYTSAVCSEQTHWTRTRLTHTITQSFVIPSSDHAVRALNGGNVNTHAYSRVSNPTVHVFEQRMAALEGGGVGVAFSSGAAAVLMVMMTLARTGSNIVCSESLHGGTYHQFKTLLPSIGIEARFIKDGYTTHDIQALIDENTKLVFAETIGNPRFTVVDFETLSTVAHTNGLPLIVRLMSILQSHYTPTRICIQVDSTFAAGGYFCRPFDHGADIIIHSTTKWIAGHGTSVGGVVIDNSQIDWLKSSTRYPQFHGGRAGTGDLNLYQTYGRKAFSVFLKFEVLRDTGACLGARAAHDMLMGLETLSVRCERQAANTRSVAEWLRSRLEIKWIQYLGFEEHESHSLARKYLTRGYGTVLTFGLKGGRDAALAFVARLRLIKNTANVGDSKTIIIHHWSTTHTQLTDAERHTVGVTADLLRLSLGIEHVSDIIEDLRQALEGEADIVLENGH</sequence>
<comment type="cofactor">
    <cofactor evidence="1 6">
        <name>pyridoxal 5'-phosphate</name>
        <dbReference type="ChEBI" id="CHEBI:597326"/>
    </cofactor>
</comment>
<evidence type="ECO:0000313" key="7">
    <source>
        <dbReference type="EMBL" id="KAF7180989.1"/>
    </source>
</evidence>
<dbReference type="AlphaFoldDB" id="A0A8H6VAF0"/>
<evidence type="ECO:0000256" key="5">
    <source>
        <dbReference type="PIRSR" id="PIRSR001434-2"/>
    </source>
</evidence>
<proteinExistence type="inferred from homology"/>
<dbReference type="InterPro" id="IPR000277">
    <property type="entry name" value="Cys/Met-Metab_PyrdxlP-dep_enz"/>
</dbReference>
<dbReference type="GO" id="GO:0005737">
    <property type="term" value="C:cytoplasm"/>
    <property type="evidence" value="ECO:0007669"/>
    <property type="project" value="TreeGrafter"/>
</dbReference>
<reference evidence="7" key="1">
    <citation type="submission" date="2020-06" db="EMBL/GenBank/DDBJ databases">
        <title>Draft genome sequences of strains closely related to Aspergillus parafelis and Aspergillus hiratsukae.</title>
        <authorList>
            <person name="Dos Santos R.A.C."/>
            <person name="Rivero-Menendez O."/>
            <person name="Steenwyk J.L."/>
            <person name="Mead M.E."/>
            <person name="Goldman G.H."/>
            <person name="Alastruey-Izquierdo A."/>
            <person name="Rokas A."/>
        </authorList>
    </citation>
    <scope>NUCLEOTIDE SEQUENCE</scope>
    <source>
        <strain evidence="7">CNM-CM7691</strain>
    </source>
</reference>
<dbReference type="Gene3D" id="3.40.640.10">
    <property type="entry name" value="Type I PLP-dependent aspartate aminotransferase-like (Major domain)"/>
    <property type="match status" value="1"/>
</dbReference>
<protein>
    <recommendedName>
        <fullName evidence="9">O-acetylhomoserine (Thiol)-lyase</fullName>
    </recommendedName>
</protein>
<dbReference type="PANTHER" id="PTHR43797:SF2">
    <property type="entry name" value="HOMOCYSTEINE_CYSTEINE SYNTHASE"/>
    <property type="match status" value="1"/>
</dbReference>
<dbReference type="GO" id="GO:0006535">
    <property type="term" value="P:cysteine biosynthetic process from serine"/>
    <property type="evidence" value="ECO:0007669"/>
    <property type="project" value="TreeGrafter"/>
</dbReference>
<dbReference type="GO" id="GO:0030170">
    <property type="term" value="F:pyridoxal phosphate binding"/>
    <property type="evidence" value="ECO:0007669"/>
    <property type="project" value="InterPro"/>
</dbReference>